<dbReference type="Proteomes" id="UP000079169">
    <property type="component" value="Unplaced"/>
</dbReference>
<protein>
    <submittedName>
        <fullName evidence="2">Uncharacterized protein LOC103505893</fullName>
    </submittedName>
</protein>
<sequence>MSGLLFSLFINDIAEIFPGFNFWLFADDLKVALRVGGQREVDSMQSMLSRLYHWCSINKMELNIGKCMVMTYHRNKSPILASYDINGQALARCEQVRDLGVTFQKTLEFNSHLNNIKSKALKMLGFLYRNSREFSSVTTLKALYYAYVRSVLEYCSVEIGKQAEHNIIVLVEFAIALVTILDQINRESFQRFRLRMGMNTNIDIGMT</sequence>
<gene>
    <name evidence="2" type="primary">LOC103505893</name>
</gene>
<proteinExistence type="predicted"/>
<dbReference type="AlphaFoldDB" id="A0A1S3CVD3"/>
<dbReference type="RefSeq" id="XP_008468489.1">
    <property type="nucleotide sequence ID" value="XM_008470267.1"/>
</dbReference>
<evidence type="ECO:0000313" key="1">
    <source>
        <dbReference type="Proteomes" id="UP000079169"/>
    </source>
</evidence>
<name>A0A1S3CVD3_DIACI</name>
<dbReference type="OMA" id="QVESCIS"/>
<accession>A0A1S3CVD3</accession>
<dbReference type="GeneID" id="103505893"/>
<evidence type="ECO:0000313" key="2">
    <source>
        <dbReference type="RefSeq" id="XP_008468489.1"/>
    </source>
</evidence>
<dbReference type="PaxDb" id="121845-A0A1S3CVD3"/>
<dbReference type="KEGG" id="dci:103505893"/>
<dbReference type="PANTHER" id="PTHR33332">
    <property type="entry name" value="REVERSE TRANSCRIPTASE DOMAIN-CONTAINING PROTEIN"/>
    <property type="match status" value="1"/>
</dbReference>
<dbReference type="STRING" id="121845.A0A1S3CVD3"/>
<keyword evidence="1" id="KW-1185">Reference proteome</keyword>
<reference evidence="2" key="1">
    <citation type="submission" date="2025-08" db="UniProtKB">
        <authorList>
            <consortium name="RefSeq"/>
        </authorList>
    </citation>
    <scope>IDENTIFICATION</scope>
</reference>
<organism evidence="1 2">
    <name type="scientific">Diaphorina citri</name>
    <name type="common">Asian citrus psyllid</name>
    <dbReference type="NCBI Taxonomy" id="121845"/>
    <lineage>
        <taxon>Eukaryota</taxon>
        <taxon>Metazoa</taxon>
        <taxon>Ecdysozoa</taxon>
        <taxon>Arthropoda</taxon>
        <taxon>Hexapoda</taxon>
        <taxon>Insecta</taxon>
        <taxon>Pterygota</taxon>
        <taxon>Neoptera</taxon>
        <taxon>Paraneoptera</taxon>
        <taxon>Hemiptera</taxon>
        <taxon>Sternorrhyncha</taxon>
        <taxon>Psylloidea</taxon>
        <taxon>Psyllidae</taxon>
        <taxon>Diaphorininae</taxon>
        <taxon>Diaphorina</taxon>
    </lineage>
</organism>